<evidence type="ECO:0000313" key="7">
    <source>
        <dbReference type="Proteomes" id="UP000533324"/>
    </source>
</evidence>
<feature type="transmembrane region" description="Helical" evidence="4">
    <location>
        <begin position="193"/>
        <end position="213"/>
    </location>
</feature>
<gene>
    <name evidence="6" type="ORF">A0Y59_00380</name>
</gene>
<dbReference type="InterPro" id="IPR011701">
    <property type="entry name" value="MFS"/>
</dbReference>
<reference evidence="6 7" key="1">
    <citation type="submission" date="2018-05" db="EMBL/GenBank/DDBJ databases">
        <authorList>
            <consortium name="PulseNet: The National Subtyping Network for Foodborne Disease Surveillance"/>
            <person name="Tarr C.L."/>
            <person name="Trees E."/>
            <person name="Katz L.S."/>
            <person name="Carleton-Romer H.A."/>
            <person name="Stroika S."/>
            <person name="Kucerova Z."/>
            <person name="Roache K.F."/>
            <person name="Sabol A.L."/>
            <person name="Besser J."/>
            <person name="Gerner-Smidt P."/>
        </authorList>
    </citation>
    <scope>NUCLEOTIDE SEQUENCE [LARGE SCALE GENOMIC DNA]</scope>
    <source>
        <strain evidence="6 7">1988D-2602</strain>
    </source>
</reference>
<dbReference type="EMBL" id="AABVCV010000001">
    <property type="protein sequence ID" value="EAJ1253656.1"/>
    <property type="molecule type" value="Genomic_DNA"/>
</dbReference>
<organism evidence="6 7">
    <name type="scientific">Campylobacter lari</name>
    <dbReference type="NCBI Taxonomy" id="201"/>
    <lineage>
        <taxon>Bacteria</taxon>
        <taxon>Pseudomonadati</taxon>
        <taxon>Campylobacterota</taxon>
        <taxon>Epsilonproteobacteria</taxon>
        <taxon>Campylobacterales</taxon>
        <taxon>Campylobacteraceae</taxon>
        <taxon>Campylobacter</taxon>
    </lineage>
</organism>
<evidence type="ECO:0000256" key="4">
    <source>
        <dbReference type="SAM" id="Phobius"/>
    </source>
</evidence>
<dbReference type="Gene3D" id="1.20.1250.20">
    <property type="entry name" value="MFS general substrate transporter like domains"/>
    <property type="match status" value="1"/>
</dbReference>
<dbReference type="Proteomes" id="UP000533324">
    <property type="component" value="Unassembled WGS sequence"/>
</dbReference>
<dbReference type="PROSITE" id="PS51257">
    <property type="entry name" value="PROKAR_LIPOPROTEIN"/>
    <property type="match status" value="1"/>
</dbReference>
<evidence type="ECO:0000256" key="2">
    <source>
        <dbReference type="ARBA" id="ARBA00022989"/>
    </source>
</evidence>
<keyword evidence="2 4" id="KW-1133">Transmembrane helix</keyword>
<dbReference type="PANTHER" id="PTHR23531">
    <property type="entry name" value="QUINOLENE RESISTANCE PROTEIN NORA"/>
    <property type="match status" value="1"/>
</dbReference>
<keyword evidence="1 4" id="KW-0812">Transmembrane</keyword>
<dbReference type="AlphaFoldDB" id="A0A7U8ANH3"/>
<evidence type="ECO:0000256" key="3">
    <source>
        <dbReference type="ARBA" id="ARBA00023136"/>
    </source>
</evidence>
<dbReference type="PROSITE" id="PS50850">
    <property type="entry name" value="MFS"/>
    <property type="match status" value="1"/>
</dbReference>
<feature type="transmembrane region" description="Helical" evidence="4">
    <location>
        <begin position="131"/>
        <end position="151"/>
    </location>
</feature>
<accession>A0A7U8ANH3</accession>
<feature type="transmembrane region" description="Helical" evidence="4">
    <location>
        <begin position="99"/>
        <end position="119"/>
    </location>
</feature>
<feature type="transmembrane region" description="Helical" evidence="4">
    <location>
        <begin position="157"/>
        <end position="181"/>
    </location>
</feature>
<keyword evidence="3 4" id="KW-0472">Membrane</keyword>
<feature type="transmembrane region" description="Helical" evidence="4">
    <location>
        <begin position="26"/>
        <end position="50"/>
    </location>
</feature>
<feature type="transmembrane region" description="Helical" evidence="4">
    <location>
        <begin position="71"/>
        <end position="93"/>
    </location>
</feature>
<proteinExistence type="predicted"/>
<sequence length="259" mass="28943">MLCYKRCFNFSFRAFLAIKLDSINQFWLSFLIACLSIVFALVLSIFLKVRRFKKHHHIKRKFSIYNYFEKSVLNLALVTFLLACPFGAIIAYMSAYTQSLNLAFAGSMFFVIYAGFSMVFRPLAGKVFDKYGANIVMIFSFLSFIVCLLLLAFALNFYMIILAGVFCALGYANATSSAQALAIKLAPKEKMGLANSTFFIALDFGIGVSPYLLGIIEPSIGFANVYAFCALLVAMALILYCLLVAKKKLLINLILDTML</sequence>
<evidence type="ECO:0000313" key="6">
    <source>
        <dbReference type="EMBL" id="EAJ1253656.1"/>
    </source>
</evidence>
<dbReference type="InterPro" id="IPR020846">
    <property type="entry name" value="MFS_dom"/>
</dbReference>
<evidence type="ECO:0000259" key="5">
    <source>
        <dbReference type="PROSITE" id="PS50850"/>
    </source>
</evidence>
<comment type="caution">
    <text evidence="6">The sequence shown here is derived from an EMBL/GenBank/DDBJ whole genome shotgun (WGS) entry which is preliminary data.</text>
</comment>
<dbReference type="GO" id="GO:0022857">
    <property type="term" value="F:transmembrane transporter activity"/>
    <property type="evidence" value="ECO:0007669"/>
    <property type="project" value="InterPro"/>
</dbReference>
<name>A0A7U8ANH3_CAMLA</name>
<evidence type="ECO:0000256" key="1">
    <source>
        <dbReference type="ARBA" id="ARBA00022692"/>
    </source>
</evidence>
<dbReference type="InterPro" id="IPR052714">
    <property type="entry name" value="MFS_Exporter"/>
</dbReference>
<dbReference type="PANTHER" id="PTHR23531:SF1">
    <property type="entry name" value="QUINOLENE RESISTANCE PROTEIN NORA"/>
    <property type="match status" value="1"/>
</dbReference>
<dbReference type="InterPro" id="IPR036259">
    <property type="entry name" value="MFS_trans_sf"/>
</dbReference>
<dbReference type="SUPFAM" id="SSF103473">
    <property type="entry name" value="MFS general substrate transporter"/>
    <property type="match status" value="1"/>
</dbReference>
<feature type="domain" description="Major facilitator superfamily (MFS) profile" evidence="5">
    <location>
        <begin position="71"/>
        <end position="259"/>
    </location>
</feature>
<dbReference type="Pfam" id="PF07690">
    <property type="entry name" value="MFS_1"/>
    <property type="match status" value="1"/>
</dbReference>
<feature type="transmembrane region" description="Helical" evidence="4">
    <location>
        <begin position="225"/>
        <end position="245"/>
    </location>
</feature>
<protein>
    <submittedName>
        <fullName evidence="6">MFS transporter</fullName>
    </submittedName>
</protein>